<proteinExistence type="predicted"/>
<dbReference type="GO" id="GO:0016740">
    <property type="term" value="F:transferase activity"/>
    <property type="evidence" value="ECO:0007669"/>
    <property type="project" value="UniProtKB-KW"/>
</dbReference>
<evidence type="ECO:0000259" key="4">
    <source>
        <dbReference type="SMART" id="SM00797"/>
    </source>
</evidence>
<dbReference type="PANTHER" id="PTHR43309">
    <property type="entry name" value="5-OXOPROLINASE SUBUNIT C"/>
    <property type="match status" value="1"/>
</dbReference>
<dbReference type="SUPFAM" id="SSF50891">
    <property type="entry name" value="Cyclophilin-like"/>
    <property type="match status" value="1"/>
</dbReference>
<dbReference type="InterPro" id="IPR003778">
    <property type="entry name" value="CT_A_B"/>
</dbReference>
<protein>
    <submittedName>
        <fullName evidence="5">Biotin-dependent carboxyltransferase family protein</fullName>
    </submittedName>
</protein>
<dbReference type="PANTHER" id="PTHR43309:SF5">
    <property type="entry name" value="5-OXOPROLINASE SUBUNIT C"/>
    <property type="match status" value="1"/>
</dbReference>
<keyword evidence="5" id="KW-0808">Transferase</keyword>
<evidence type="ECO:0000313" key="5">
    <source>
        <dbReference type="EMBL" id="NYT37591.1"/>
    </source>
</evidence>
<reference evidence="5 6" key="1">
    <citation type="submission" date="2020-07" db="EMBL/GenBank/DDBJ databases">
        <title>Taxonomic revisions and descriptions of new bacterial species based on genomic comparisons in the high-G+C-content subgroup of the family Alcaligenaceae.</title>
        <authorList>
            <person name="Szabo A."/>
            <person name="Felfoldi T."/>
        </authorList>
    </citation>
    <scope>NUCLEOTIDE SEQUENCE [LARGE SCALE GENOMIC DNA]</scope>
    <source>
        <strain evidence="5 6">DSM 25264</strain>
    </source>
</reference>
<dbReference type="GO" id="GO:0016787">
    <property type="term" value="F:hydrolase activity"/>
    <property type="evidence" value="ECO:0007669"/>
    <property type="project" value="UniProtKB-KW"/>
</dbReference>
<evidence type="ECO:0000256" key="2">
    <source>
        <dbReference type="ARBA" id="ARBA00022801"/>
    </source>
</evidence>
<dbReference type="SMART" id="SM00797">
    <property type="entry name" value="AHS2"/>
    <property type="match status" value="1"/>
</dbReference>
<evidence type="ECO:0000256" key="1">
    <source>
        <dbReference type="ARBA" id="ARBA00022741"/>
    </source>
</evidence>
<dbReference type="NCBIfam" id="TIGR00724">
    <property type="entry name" value="urea_amlyse_rel"/>
    <property type="match status" value="1"/>
</dbReference>
<gene>
    <name evidence="5" type="ORF">H0A68_11960</name>
</gene>
<dbReference type="RefSeq" id="WP_129969283.1">
    <property type="nucleotide sequence ID" value="NZ_JACCEW010000003.1"/>
</dbReference>
<dbReference type="InterPro" id="IPR029000">
    <property type="entry name" value="Cyclophilin-like_dom_sf"/>
</dbReference>
<keyword evidence="2" id="KW-0378">Hydrolase</keyword>
<keyword evidence="6" id="KW-1185">Reference proteome</keyword>
<organism evidence="5 6">
    <name type="scientific">Allopusillimonas soli</name>
    <dbReference type="NCBI Taxonomy" id="659016"/>
    <lineage>
        <taxon>Bacteria</taxon>
        <taxon>Pseudomonadati</taxon>
        <taxon>Pseudomonadota</taxon>
        <taxon>Betaproteobacteria</taxon>
        <taxon>Burkholderiales</taxon>
        <taxon>Alcaligenaceae</taxon>
        <taxon>Allopusillimonas</taxon>
    </lineage>
</organism>
<sequence length="332" mass="35638">MTITVIKPGMLSSFQDMGRHGAQHLGIPVSGAMDTRAHRLANALAGNAAQEATLEITLTGPVLRFETPACMALAGALLSPAINGEPIPNNRPLIIRKGDILSFGVRQAGARAYLAVHGGYDLPPVMGSRSTFLGGGFGGLHGRALRKGDVIPLLSALPEGGLDSLARTLNDMRIYLPAIVGFASRETLRLLRSHHTPLFTEQSLKTLLSTPFRISPHSERMGYRLQGPRLSMHEPAQLLSEPTSFGSIQVPADGNPIILMADRQSTGGYPKIAHVAAIDVPQVAQGLPGDTLRFREISLEEAQSEDVRREQAFARLDQELGGFHDLLRTATT</sequence>
<dbReference type="Proteomes" id="UP000580517">
    <property type="component" value="Unassembled WGS sequence"/>
</dbReference>
<dbReference type="Pfam" id="PF02626">
    <property type="entry name" value="CT_A_B"/>
    <property type="match status" value="1"/>
</dbReference>
<evidence type="ECO:0000313" key="6">
    <source>
        <dbReference type="Proteomes" id="UP000580517"/>
    </source>
</evidence>
<dbReference type="InterPro" id="IPR052708">
    <property type="entry name" value="PxpC"/>
</dbReference>
<keyword evidence="3" id="KW-0067">ATP-binding</keyword>
<comment type="caution">
    <text evidence="5">The sequence shown here is derived from an EMBL/GenBank/DDBJ whole genome shotgun (WGS) entry which is preliminary data.</text>
</comment>
<dbReference type="GO" id="GO:0005524">
    <property type="term" value="F:ATP binding"/>
    <property type="evidence" value="ECO:0007669"/>
    <property type="project" value="UniProtKB-KW"/>
</dbReference>
<dbReference type="AlphaFoldDB" id="A0A853FGK9"/>
<accession>A0A853FGK9</accession>
<dbReference type="EMBL" id="JACCEW010000003">
    <property type="protein sequence ID" value="NYT37591.1"/>
    <property type="molecule type" value="Genomic_DNA"/>
</dbReference>
<evidence type="ECO:0000256" key="3">
    <source>
        <dbReference type="ARBA" id="ARBA00022840"/>
    </source>
</evidence>
<dbReference type="OrthoDB" id="9768696at2"/>
<name>A0A853FGK9_9BURK</name>
<feature type="domain" description="Carboxyltransferase" evidence="4">
    <location>
        <begin position="24"/>
        <end position="312"/>
    </location>
</feature>
<keyword evidence="1" id="KW-0547">Nucleotide-binding</keyword>
<dbReference type="Gene3D" id="2.40.100.10">
    <property type="entry name" value="Cyclophilin-like"/>
    <property type="match status" value="1"/>
</dbReference>